<dbReference type="PANTHER" id="PTHR12606">
    <property type="entry name" value="SENTRIN/SUMO-SPECIFIC PROTEASE"/>
    <property type="match status" value="1"/>
</dbReference>
<name>A0AA35J9A1_SACK1</name>
<dbReference type="EMBL" id="OX365911">
    <property type="protein sequence ID" value="CAI4053562.1"/>
    <property type="molecule type" value="Genomic_DNA"/>
</dbReference>
<dbReference type="GO" id="GO:0016929">
    <property type="term" value="F:deSUMOylase activity"/>
    <property type="evidence" value="ECO:0007669"/>
    <property type="project" value="TreeGrafter"/>
</dbReference>
<organism evidence="1 2">
    <name type="scientific">Saccharomyces kudriavzevii (strain ATCC MYA-4449 / AS 2.2408 / CBS 8840 / NBRC 1802 / NCYC 2889)</name>
    <name type="common">Yeast</name>
    <dbReference type="NCBI Taxonomy" id="226230"/>
    <lineage>
        <taxon>Eukaryota</taxon>
        <taxon>Fungi</taxon>
        <taxon>Dikarya</taxon>
        <taxon>Ascomycota</taxon>
        <taxon>Saccharomycotina</taxon>
        <taxon>Saccharomycetes</taxon>
        <taxon>Saccharomycetales</taxon>
        <taxon>Saccharomycetaceae</taxon>
        <taxon>Saccharomyces</taxon>
    </lineage>
</organism>
<evidence type="ECO:0000313" key="1">
    <source>
        <dbReference type="EMBL" id="CAI4053562.1"/>
    </source>
</evidence>
<dbReference type="Gene3D" id="3.30.310.130">
    <property type="entry name" value="Ubiquitin-related"/>
    <property type="match status" value="1"/>
</dbReference>
<sequence length="625" mass="73379">MSAEVDEHRKPLQHHKKNAYSPLFSPISTYRYYPNNRTFNKRSESRRSASFSGIHKKKFNSSRYNYLNDRRVLSMGEETKDSSENINRGGLLEGLKETLWNSSRYLWHTFVKREPRSENSTEIDRNSSSDNSDVEGKGSRRGSYAQYSLRPESPLDIRKHKFDTSMWVMPSKKRKIERKDKYLPSNSSVRSSVFRESSRDRDSTMTFSKDPFGWNKWKTSTIGSSSDNTNSGQNNYSRPQYGSAFIRKNKIGKQNINNTKLVSRAQSEEVIYLRQIFNGEYKVPKILEDEREKQLKLMDLDKAKDTGLKKSIIDLTEKIKTILIENNNKNKTQAKDKDDDDLILVKENKVSSLERKHKIYLHQKLKFDRSILEFEKDFKKYNEILNERKKIQEDLKRKKEQLVKKKLVPELSEKDDLQVQKILESRENTQLMNRDNLEITVRDFKTLAPRRWLNDTIIEFFMKYIEKSAPNTVAFNSFFYTNLSERGYQGVRRWMKRKKTQIGELDKIFTPINLNQSHWALGIIDLKKKTISYVDSLANGPNAMSFAILTDLQKYVIEESKHTIGEEFDLIHLDCPQQPNGYDCGIYVCMNTLYGSSDAPFNFDYNDAIRMRRFIAHLILIDALR</sequence>
<proteinExistence type="predicted"/>
<dbReference type="SUPFAM" id="SSF54001">
    <property type="entry name" value="Cysteine proteinases"/>
    <property type="match status" value="1"/>
</dbReference>
<dbReference type="InterPro" id="IPR038765">
    <property type="entry name" value="Papain-like_cys_pep_sf"/>
</dbReference>
<dbReference type="Proteomes" id="UP001162087">
    <property type="component" value="Chromosome 16"/>
</dbReference>
<dbReference type="GO" id="GO:0006508">
    <property type="term" value="P:proteolysis"/>
    <property type="evidence" value="ECO:0007669"/>
    <property type="project" value="UniProtKB-KW"/>
</dbReference>
<dbReference type="OrthoDB" id="1939479at2759"/>
<gene>
    <name evidence="1" type="primary">SKDI16G2470</name>
    <name evidence="1" type="ORF">SKDI_16G2470</name>
</gene>
<dbReference type="Pfam" id="PF02902">
    <property type="entry name" value="Peptidase_C48"/>
    <property type="match status" value="1"/>
</dbReference>
<dbReference type="GO" id="GO:0005634">
    <property type="term" value="C:nucleus"/>
    <property type="evidence" value="ECO:0007669"/>
    <property type="project" value="TreeGrafter"/>
</dbReference>
<dbReference type="Gene3D" id="1.10.418.20">
    <property type="match status" value="1"/>
</dbReference>
<protein>
    <submittedName>
        <fullName evidence="1">Uncharacterized protein</fullName>
    </submittedName>
</protein>
<reference evidence="1" key="1">
    <citation type="submission" date="2022-10" db="EMBL/GenBank/DDBJ databases">
        <authorList>
            <person name="Byrne P K."/>
        </authorList>
    </citation>
    <scope>NUCLEOTIDE SEQUENCE</scope>
    <source>
        <strain evidence="1">IFO1802</strain>
    </source>
</reference>
<evidence type="ECO:0000313" key="2">
    <source>
        <dbReference type="Proteomes" id="UP001162087"/>
    </source>
</evidence>
<dbReference type="InterPro" id="IPR003653">
    <property type="entry name" value="Peptidase_C48_C"/>
</dbReference>
<dbReference type="GO" id="GO:0016926">
    <property type="term" value="P:protein desumoylation"/>
    <property type="evidence" value="ECO:0007669"/>
    <property type="project" value="TreeGrafter"/>
</dbReference>
<dbReference type="PROSITE" id="PS50600">
    <property type="entry name" value="ULP_PROTEASE"/>
    <property type="match status" value="1"/>
</dbReference>
<dbReference type="PANTHER" id="PTHR12606:SF154">
    <property type="entry name" value="UBIQUITIN-LIKE-SPECIFIC PROTEASE 1"/>
    <property type="match status" value="1"/>
</dbReference>
<keyword evidence="2" id="KW-1185">Reference proteome</keyword>
<accession>A0AA35J9A1</accession>